<dbReference type="PIRSF" id="PIRSF005211">
    <property type="entry name" value="Ab_hydro_YheT"/>
    <property type="match status" value="1"/>
</dbReference>
<reference evidence="4" key="1">
    <citation type="submission" date="2023-07" db="EMBL/GenBank/DDBJ databases">
        <authorList>
            <consortium name="AG Swart"/>
            <person name="Singh M."/>
            <person name="Singh A."/>
            <person name="Seah K."/>
            <person name="Emmerich C."/>
        </authorList>
    </citation>
    <scope>NUCLEOTIDE SEQUENCE</scope>
    <source>
        <strain evidence="4">DP1</strain>
    </source>
</reference>
<sequence>MNYFQKIKTASGKNYSSIFKFTGLFIAYKSYCMYQHDSADQIISYKPIMEDGRDNTLVEDSGLLVDRFRPSFLVLSGLGQSIYGATRRGKRPGYQNELLKLPDGGQIRLQSIIHPDNDNKGVVVIIPGITGDGYKNYVINTAKNSIKNGYSVYIVNHRGLCDTPLSTPLTYHGGSSFDTKAALEHIVSEHPDQPIYGVGYSLGSNILGNYIGEEGENCILSGAALVCCPFKTDEASKKVESSNFGLISRWLARCCKKTIQKHEEMYPLFLQEHNIELSSILKEIKKLRDFDDKITAKQFGYSCVMDYYQKCSIVSKMKNIKIKTLFISALDDPFFGPDVIPHSEFQKNENLYLIATSGGGHVGFHDTVLSKDQWHNKPMIKFFNYLSSSESRMF</sequence>
<dbReference type="AlphaFoldDB" id="A0AAD1UQ52"/>
<organism evidence="4 5">
    <name type="scientific">Euplotes crassus</name>
    <dbReference type="NCBI Taxonomy" id="5936"/>
    <lineage>
        <taxon>Eukaryota</taxon>
        <taxon>Sar</taxon>
        <taxon>Alveolata</taxon>
        <taxon>Ciliophora</taxon>
        <taxon>Intramacronucleata</taxon>
        <taxon>Spirotrichea</taxon>
        <taxon>Hypotrichia</taxon>
        <taxon>Euplotida</taxon>
        <taxon>Euplotidae</taxon>
        <taxon>Moneuplotes</taxon>
    </lineage>
</organism>
<dbReference type="SUPFAM" id="SSF53474">
    <property type="entry name" value="alpha/beta-Hydrolases"/>
    <property type="match status" value="1"/>
</dbReference>
<evidence type="ECO:0000313" key="5">
    <source>
        <dbReference type="Proteomes" id="UP001295684"/>
    </source>
</evidence>
<dbReference type="PANTHER" id="PTHR10794:SF63">
    <property type="entry name" value="ALPHA_BETA HYDROLASE 1, ISOFORM A"/>
    <property type="match status" value="1"/>
</dbReference>
<gene>
    <name evidence="4" type="ORF">ECRASSUSDP1_LOCUS13509</name>
</gene>
<dbReference type="GO" id="GO:0047372">
    <property type="term" value="F:monoacylglycerol lipase activity"/>
    <property type="evidence" value="ECO:0007669"/>
    <property type="project" value="TreeGrafter"/>
</dbReference>
<dbReference type="GO" id="GO:0034338">
    <property type="term" value="F:short-chain carboxylesterase activity"/>
    <property type="evidence" value="ECO:0007669"/>
    <property type="project" value="TreeGrafter"/>
</dbReference>
<dbReference type="EMBL" id="CAMPGE010013448">
    <property type="protein sequence ID" value="CAI2372181.1"/>
    <property type="molecule type" value="Genomic_DNA"/>
</dbReference>
<dbReference type="InterPro" id="IPR029058">
    <property type="entry name" value="AB_hydrolase_fold"/>
</dbReference>
<accession>A0AAD1UQ52</accession>
<keyword evidence="5" id="KW-1185">Reference proteome</keyword>
<feature type="active site" description="Charge relay system" evidence="2">
    <location>
        <position position="201"/>
    </location>
</feature>
<evidence type="ECO:0000313" key="4">
    <source>
        <dbReference type="EMBL" id="CAI2372181.1"/>
    </source>
</evidence>
<comment type="similarity">
    <text evidence="1">Belongs to the AB hydrolase superfamily. AB hydrolase 4 family.</text>
</comment>
<dbReference type="Gene3D" id="3.40.50.1820">
    <property type="entry name" value="alpha/beta hydrolase"/>
    <property type="match status" value="1"/>
</dbReference>
<dbReference type="Pfam" id="PF00561">
    <property type="entry name" value="Abhydrolase_1"/>
    <property type="match status" value="1"/>
</dbReference>
<dbReference type="Proteomes" id="UP001295684">
    <property type="component" value="Unassembled WGS sequence"/>
</dbReference>
<feature type="active site" description="Charge relay system" evidence="2">
    <location>
        <position position="332"/>
    </location>
</feature>
<evidence type="ECO:0000256" key="2">
    <source>
        <dbReference type="PIRSR" id="PIRSR005211-1"/>
    </source>
</evidence>
<proteinExistence type="inferred from homology"/>
<dbReference type="InterPro" id="IPR012020">
    <property type="entry name" value="ABHD4"/>
</dbReference>
<protein>
    <recommendedName>
        <fullName evidence="3">AB hydrolase-1 domain-containing protein</fullName>
    </recommendedName>
</protein>
<dbReference type="PANTHER" id="PTHR10794">
    <property type="entry name" value="ABHYDROLASE DOMAIN-CONTAINING PROTEIN"/>
    <property type="match status" value="1"/>
</dbReference>
<feature type="active site" description="Charge relay system" evidence="2">
    <location>
        <position position="361"/>
    </location>
</feature>
<comment type="caution">
    <text evidence="4">The sequence shown here is derived from an EMBL/GenBank/DDBJ whole genome shotgun (WGS) entry which is preliminary data.</text>
</comment>
<feature type="domain" description="AB hydrolase-1" evidence="3">
    <location>
        <begin position="122"/>
        <end position="366"/>
    </location>
</feature>
<dbReference type="InterPro" id="IPR050960">
    <property type="entry name" value="AB_hydrolase_4_sf"/>
</dbReference>
<evidence type="ECO:0000259" key="3">
    <source>
        <dbReference type="Pfam" id="PF00561"/>
    </source>
</evidence>
<dbReference type="InterPro" id="IPR000073">
    <property type="entry name" value="AB_hydrolase_1"/>
</dbReference>
<evidence type="ECO:0000256" key="1">
    <source>
        <dbReference type="ARBA" id="ARBA00010884"/>
    </source>
</evidence>
<name>A0AAD1UQ52_EUPCR</name>